<proteinExistence type="predicted"/>
<feature type="compositionally biased region" description="Basic and acidic residues" evidence="1">
    <location>
        <begin position="1"/>
        <end position="18"/>
    </location>
</feature>
<evidence type="ECO:0000313" key="3">
    <source>
        <dbReference type="Proteomes" id="UP001596312"/>
    </source>
</evidence>
<protein>
    <submittedName>
        <fullName evidence="2">Uncharacterized protein</fullName>
    </submittedName>
</protein>
<organism evidence="2 3">
    <name type="scientific">Halalkalicoccus tibetensis</name>
    <dbReference type="NCBI Taxonomy" id="175632"/>
    <lineage>
        <taxon>Archaea</taxon>
        <taxon>Methanobacteriati</taxon>
        <taxon>Methanobacteriota</taxon>
        <taxon>Stenosarchaea group</taxon>
        <taxon>Halobacteria</taxon>
        <taxon>Halobacteriales</taxon>
        <taxon>Halococcaceae</taxon>
        <taxon>Halalkalicoccus</taxon>
    </lineage>
</organism>
<evidence type="ECO:0000256" key="1">
    <source>
        <dbReference type="SAM" id="MobiDB-lite"/>
    </source>
</evidence>
<keyword evidence="3" id="KW-1185">Reference proteome</keyword>
<comment type="caution">
    <text evidence="2">The sequence shown here is derived from an EMBL/GenBank/DDBJ whole genome shotgun (WGS) entry which is preliminary data.</text>
</comment>
<feature type="region of interest" description="Disordered" evidence="1">
    <location>
        <begin position="1"/>
        <end position="67"/>
    </location>
</feature>
<feature type="compositionally biased region" description="Acidic residues" evidence="1">
    <location>
        <begin position="25"/>
        <end position="67"/>
    </location>
</feature>
<name>A0ABD5V462_9EURY</name>
<sequence>MGLFEKAGREVERFKRQAESAVGEMTDDGENDEPAEDDELGGDDSSGEGDEPGTERADPDDDADGPA</sequence>
<evidence type="ECO:0000313" key="2">
    <source>
        <dbReference type="EMBL" id="MFC6904840.1"/>
    </source>
</evidence>
<dbReference type="EMBL" id="JBHSXQ010000002">
    <property type="protein sequence ID" value="MFC6904840.1"/>
    <property type="molecule type" value="Genomic_DNA"/>
</dbReference>
<dbReference type="Proteomes" id="UP001596312">
    <property type="component" value="Unassembled WGS sequence"/>
</dbReference>
<dbReference type="AlphaFoldDB" id="A0ABD5V462"/>
<accession>A0ABD5V462</accession>
<dbReference type="RefSeq" id="WP_340603355.1">
    <property type="nucleotide sequence ID" value="NZ_JBBMXV010000002.1"/>
</dbReference>
<reference evidence="2 3" key="1">
    <citation type="journal article" date="2019" name="Int. J. Syst. Evol. Microbiol.">
        <title>The Global Catalogue of Microorganisms (GCM) 10K type strain sequencing project: providing services to taxonomists for standard genome sequencing and annotation.</title>
        <authorList>
            <consortium name="The Broad Institute Genomics Platform"/>
            <consortium name="The Broad Institute Genome Sequencing Center for Infectious Disease"/>
            <person name="Wu L."/>
            <person name="Ma J."/>
        </authorList>
    </citation>
    <scope>NUCLEOTIDE SEQUENCE [LARGE SCALE GENOMIC DNA]</scope>
    <source>
        <strain evidence="2 3">CGMCC 1.3240</strain>
    </source>
</reference>
<gene>
    <name evidence="2" type="ORF">ACFQGH_06460</name>
</gene>